<name>A0ACC6C6R5_9BURK</name>
<proteinExistence type="predicted"/>
<comment type="caution">
    <text evidence="1">The sequence shown here is derived from an EMBL/GenBank/DDBJ whole genome shotgun (WGS) entry which is preliminary data.</text>
</comment>
<evidence type="ECO:0000313" key="1">
    <source>
        <dbReference type="EMBL" id="MCY4744014.1"/>
    </source>
</evidence>
<reference evidence="1" key="1">
    <citation type="submission" date="2022-08" db="EMBL/GenBank/DDBJ databases">
        <title>Genome sequencing of Pelomonas sp. UHG3.</title>
        <authorList>
            <person name="So Y."/>
        </authorList>
    </citation>
    <scope>NUCLEOTIDE SEQUENCE</scope>
    <source>
        <strain evidence="1">UHG3</strain>
    </source>
</reference>
<sequence length="248" mass="26826">MYASQLRSHGVEPLLLACTCVDTFNGSQVLTSASGFFFQRGARLFLITSRHVLFDGATDHRPLRIEFGVHAAGLDLTQHHRISLPLYDHGKPLWRQAGDSGGDVDVAALEVPGMAIPRGAQFSAFGVRHIQVQMHAVPLGQPLLLVGFPLGFHDTLHHLPVARGAVVASAFGVRFQGQGCFVTDAPMHRGSSGAPVVRHDPTGDASLPWQLLGVHATRMDMESRDTRQDASLGLNLAWYSDVLLALTQ</sequence>
<organism evidence="1 2">
    <name type="scientific">Roseateles hydrophilus</name>
    <dbReference type="NCBI Taxonomy" id="2975054"/>
    <lineage>
        <taxon>Bacteria</taxon>
        <taxon>Pseudomonadati</taxon>
        <taxon>Pseudomonadota</taxon>
        <taxon>Betaproteobacteria</taxon>
        <taxon>Burkholderiales</taxon>
        <taxon>Sphaerotilaceae</taxon>
        <taxon>Roseateles</taxon>
    </lineage>
</organism>
<dbReference type="EMBL" id="JAPPUY010000001">
    <property type="protein sequence ID" value="MCY4744014.1"/>
    <property type="molecule type" value="Genomic_DNA"/>
</dbReference>
<dbReference type="Proteomes" id="UP001076464">
    <property type="component" value="Unassembled WGS sequence"/>
</dbReference>
<keyword evidence="2" id="KW-1185">Reference proteome</keyword>
<accession>A0ACC6C6R5</accession>
<protein>
    <submittedName>
        <fullName evidence="1">Trypsin-like peptidase domain-containing protein</fullName>
    </submittedName>
</protein>
<evidence type="ECO:0000313" key="2">
    <source>
        <dbReference type="Proteomes" id="UP001076464"/>
    </source>
</evidence>
<gene>
    <name evidence="1" type="ORF">NYO99_03420</name>
</gene>